<evidence type="ECO:0000256" key="1">
    <source>
        <dbReference type="SAM" id="MobiDB-lite"/>
    </source>
</evidence>
<gene>
    <name evidence="2" type="ORF">HERI1096_LOCUS26137</name>
</gene>
<proteinExistence type="predicted"/>
<protein>
    <submittedName>
        <fullName evidence="2">Uncharacterized protein</fullName>
    </submittedName>
</protein>
<organism evidence="2">
    <name type="scientific">Haptolina ericina</name>
    <dbReference type="NCBI Taxonomy" id="156174"/>
    <lineage>
        <taxon>Eukaryota</taxon>
        <taxon>Haptista</taxon>
        <taxon>Haptophyta</taxon>
        <taxon>Prymnesiophyceae</taxon>
        <taxon>Prymnesiales</taxon>
        <taxon>Prymnesiaceae</taxon>
        <taxon>Haptolina</taxon>
    </lineage>
</organism>
<reference evidence="2" key="1">
    <citation type="submission" date="2021-01" db="EMBL/GenBank/DDBJ databases">
        <authorList>
            <person name="Corre E."/>
            <person name="Pelletier E."/>
            <person name="Niang G."/>
            <person name="Scheremetjew M."/>
            <person name="Finn R."/>
            <person name="Kale V."/>
            <person name="Holt S."/>
            <person name="Cochrane G."/>
            <person name="Meng A."/>
            <person name="Brown T."/>
            <person name="Cohen L."/>
        </authorList>
    </citation>
    <scope>NUCLEOTIDE SEQUENCE</scope>
    <source>
        <strain evidence="2">CCMP281</strain>
    </source>
</reference>
<evidence type="ECO:0000313" key="2">
    <source>
        <dbReference type="EMBL" id="CAE0126525.1"/>
    </source>
</evidence>
<sequence>MPIPMPIRDLQLTTTPTSSAAATGQLATGQGAPLLVDSSPTCAAARKLFQAAAQEASLRRIAQGVRPTRPLRRAASATSQPREQAAPTLAIHDRASDGGQWQQAVSALSTSVLQAVQGIVDVRANGIRRAHSVPLSGRGLSAAVERGPSATDRIAQ</sequence>
<accession>A0A7S3F4I1</accession>
<dbReference type="EMBL" id="HBHX01047184">
    <property type="protein sequence ID" value="CAE0126525.1"/>
    <property type="molecule type" value="Transcribed_RNA"/>
</dbReference>
<name>A0A7S3F4I1_9EUKA</name>
<feature type="region of interest" description="Disordered" evidence="1">
    <location>
        <begin position="63"/>
        <end position="88"/>
    </location>
</feature>
<dbReference type="AlphaFoldDB" id="A0A7S3F4I1"/>